<dbReference type="GO" id="GO:0005886">
    <property type="term" value="C:plasma membrane"/>
    <property type="evidence" value="ECO:0007669"/>
    <property type="project" value="TreeGrafter"/>
</dbReference>
<dbReference type="Proteomes" id="UP000271974">
    <property type="component" value="Unassembled WGS sequence"/>
</dbReference>
<evidence type="ECO:0000259" key="3">
    <source>
        <dbReference type="PROSITE" id="PS50215"/>
    </source>
</evidence>
<dbReference type="Gene3D" id="3.40.390.10">
    <property type="entry name" value="Collagenase (Catalytic Domain)"/>
    <property type="match status" value="1"/>
</dbReference>
<organism evidence="4 5">
    <name type="scientific">Elysia chlorotica</name>
    <name type="common">Eastern emerald elysia</name>
    <name type="synonym">Sea slug</name>
    <dbReference type="NCBI Taxonomy" id="188477"/>
    <lineage>
        <taxon>Eukaryota</taxon>
        <taxon>Metazoa</taxon>
        <taxon>Spiralia</taxon>
        <taxon>Lophotrochozoa</taxon>
        <taxon>Mollusca</taxon>
        <taxon>Gastropoda</taxon>
        <taxon>Heterobranchia</taxon>
        <taxon>Euthyneura</taxon>
        <taxon>Panpulmonata</taxon>
        <taxon>Sacoglossa</taxon>
        <taxon>Placobranchoidea</taxon>
        <taxon>Plakobranchidae</taxon>
        <taxon>Elysia</taxon>
    </lineage>
</organism>
<name>A0A433TAE3_ELYCH</name>
<dbReference type="PROSITE" id="PS50215">
    <property type="entry name" value="ADAM_MEPRO"/>
    <property type="match status" value="1"/>
</dbReference>
<keyword evidence="5" id="KW-1185">Reference proteome</keyword>
<comment type="caution">
    <text evidence="4">The sequence shown here is derived from an EMBL/GenBank/DDBJ whole genome shotgun (WGS) entry which is preliminary data.</text>
</comment>
<dbReference type="STRING" id="188477.A0A433TAE3"/>
<dbReference type="AlphaFoldDB" id="A0A433TAE3"/>
<feature type="domain" description="Peptidase M12B" evidence="3">
    <location>
        <begin position="216"/>
        <end position="392"/>
    </location>
</feature>
<reference evidence="4 5" key="1">
    <citation type="submission" date="2019-01" db="EMBL/GenBank/DDBJ databases">
        <title>A draft genome assembly of the solar-powered sea slug Elysia chlorotica.</title>
        <authorList>
            <person name="Cai H."/>
            <person name="Li Q."/>
            <person name="Fang X."/>
            <person name="Li J."/>
            <person name="Curtis N.E."/>
            <person name="Altenburger A."/>
            <person name="Shibata T."/>
            <person name="Feng M."/>
            <person name="Maeda T."/>
            <person name="Schwartz J.A."/>
            <person name="Shigenobu S."/>
            <person name="Lundholm N."/>
            <person name="Nishiyama T."/>
            <person name="Yang H."/>
            <person name="Hasebe M."/>
            <person name="Li S."/>
            <person name="Pierce S.K."/>
            <person name="Wang J."/>
        </authorList>
    </citation>
    <scope>NUCLEOTIDE SEQUENCE [LARGE SCALE GENOMIC DNA]</scope>
    <source>
        <strain evidence="4">EC2010</strain>
        <tissue evidence="4">Whole organism of an adult</tissue>
    </source>
</reference>
<dbReference type="Pfam" id="PF13574">
    <property type="entry name" value="Reprolysin_2"/>
    <property type="match status" value="1"/>
</dbReference>
<evidence type="ECO:0000256" key="1">
    <source>
        <dbReference type="PROSITE-ProRule" id="PRU00276"/>
    </source>
</evidence>
<dbReference type="GO" id="GO:0006509">
    <property type="term" value="P:membrane protein ectodomain proteolysis"/>
    <property type="evidence" value="ECO:0007669"/>
    <property type="project" value="TreeGrafter"/>
</dbReference>
<feature type="chain" id="PRO_5018972647" description="Peptidase M12B domain-containing protein" evidence="2">
    <location>
        <begin position="18"/>
        <end position="392"/>
    </location>
</feature>
<keyword evidence="2" id="KW-0732">Signal</keyword>
<evidence type="ECO:0000313" key="4">
    <source>
        <dbReference type="EMBL" id="RUS78539.1"/>
    </source>
</evidence>
<accession>A0A433TAE3</accession>
<gene>
    <name evidence="4" type="ORF">EGW08_013717</name>
</gene>
<sequence>MLLKWTVLFLCWHSVCGLEMNHLSYYETLSHIHLSSRVTRSSQSQVDVVKRVQFNAFQRNFHLTLRPGAQVLPKDFKARLVHKNGSSSVLPVDQSNIFTGHDTYNVNSTVHAHLEEDIWSIQIIEESEIYVVEPAWRILEPFNNPHNDTMVAYRMSDLKGLSDGYKFCNVLGKHSKRNPSLSHQAPQPDRLQSQLLTLLSNGGKRVRRQKRNHGREICQIYVVGDTDLFRKRCRSNHFACLSLMIQHVRFADKVFKLSQFEDILGNSVVGFGIQIAELLLLEDYSKPDYISDVRHFNEDYHKWSADSKLNSFGTYMALSRKKYCLNHLFTEFADPKGVLGLAYVNQLCQWRNQDFFFNSGITSGTNKLGLKLPSLAISLVITHEVGEFSWML</sequence>
<dbReference type="GO" id="GO:0004222">
    <property type="term" value="F:metalloendopeptidase activity"/>
    <property type="evidence" value="ECO:0007669"/>
    <property type="project" value="InterPro"/>
</dbReference>
<feature type="signal peptide" evidence="2">
    <location>
        <begin position="1"/>
        <end position="17"/>
    </location>
</feature>
<evidence type="ECO:0000313" key="5">
    <source>
        <dbReference type="Proteomes" id="UP000271974"/>
    </source>
</evidence>
<protein>
    <recommendedName>
        <fullName evidence="3">Peptidase M12B domain-containing protein</fullName>
    </recommendedName>
</protein>
<dbReference type="PANTHER" id="PTHR45702:SF2">
    <property type="entry name" value="KUZBANIAN, ISOFORM A"/>
    <property type="match status" value="1"/>
</dbReference>
<comment type="caution">
    <text evidence="1">Lacks conserved residue(s) required for the propagation of feature annotation.</text>
</comment>
<dbReference type="SUPFAM" id="SSF55486">
    <property type="entry name" value="Metalloproteases ('zincins'), catalytic domain"/>
    <property type="match status" value="1"/>
</dbReference>
<dbReference type="InterPro" id="IPR024079">
    <property type="entry name" value="MetalloPept_cat_dom_sf"/>
</dbReference>
<evidence type="ECO:0000256" key="2">
    <source>
        <dbReference type="SAM" id="SignalP"/>
    </source>
</evidence>
<proteinExistence type="predicted"/>
<dbReference type="InterPro" id="IPR051489">
    <property type="entry name" value="ADAM_Metalloproteinase"/>
</dbReference>
<dbReference type="PANTHER" id="PTHR45702">
    <property type="entry name" value="ADAM10/ADAM17 METALLOPEPTIDASE FAMILY MEMBER"/>
    <property type="match status" value="1"/>
</dbReference>
<dbReference type="InterPro" id="IPR001590">
    <property type="entry name" value="Peptidase_M12B"/>
</dbReference>
<dbReference type="EMBL" id="RQTK01000504">
    <property type="protein sequence ID" value="RUS78539.1"/>
    <property type="molecule type" value="Genomic_DNA"/>
</dbReference>
<feature type="active site" evidence="1">
    <location>
        <position position="384"/>
    </location>
</feature>
<dbReference type="OrthoDB" id="6078117at2759"/>
<dbReference type="GO" id="GO:0007219">
    <property type="term" value="P:Notch signaling pathway"/>
    <property type="evidence" value="ECO:0007669"/>
    <property type="project" value="TreeGrafter"/>
</dbReference>